<dbReference type="Proteomes" id="UP000799439">
    <property type="component" value="Unassembled WGS sequence"/>
</dbReference>
<dbReference type="InterPro" id="IPR011707">
    <property type="entry name" value="Cu-oxidase-like_N"/>
</dbReference>
<dbReference type="Pfam" id="PF00394">
    <property type="entry name" value="Cu-oxidase"/>
    <property type="match status" value="1"/>
</dbReference>
<evidence type="ECO:0000259" key="5">
    <source>
        <dbReference type="Pfam" id="PF00394"/>
    </source>
</evidence>
<evidence type="ECO:0000259" key="7">
    <source>
        <dbReference type="Pfam" id="PF07732"/>
    </source>
</evidence>
<dbReference type="PANTHER" id="PTHR11709:SF394">
    <property type="entry name" value="FI03373P-RELATED"/>
    <property type="match status" value="1"/>
</dbReference>
<keyword evidence="3" id="KW-0560">Oxidoreductase</keyword>
<dbReference type="InterPro" id="IPR017762">
    <property type="entry name" value="Multicopper_oxidase_fun"/>
</dbReference>
<protein>
    <submittedName>
        <fullName evidence="8">Multicopper oxidase</fullName>
    </submittedName>
</protein>
<evidence type="ECO:0000313" key="9">
    <source>
        <dbReference type="Proteomes" id="UP000799439"/>
    </source>
</evidence>
<dbReference type="Pfam" id="PF07731">
    <property type="entry name" value="Cu-oxidase_2"/>
    <property type="match status" value="1"/>
</dbReference>
<feature type="domain" description="Plastocyanin-like" evidence="6">
    <location>
        <begin position="391"/>
        <end position="525"/>
    </location>
</feature>
<feature type="domain" description="Plastocyanin-like" evidence="7">
    <location>
        <begin position="8"/>
        <end position="114"/>
    </location>
</feature>
<dbReference type="GO" id="GO:0016491">
    <property type="term" value="F:oxidoreductase activity"/>
    <property type="evidence" value="ECO:0007669"/>
    <property type="project" value="UniProtKB-KW"/>
</dbReference>
<dbReference type="Gene3D" id="2.60.40.420">
    <property type="entry name" value="Cupredoxins - blue copper proteins"/>
    <property type="match status" value="3"/>
</dbReference>
<dbReference type="NCBIfam" id="TIGR03390">
    <property type="entry name" value="ascorbOXfungal"/>
    <property type="match status" value="1"/>
</dbReference>
<evidence type="ECO:0000256" key="1">
    <source>
        <dbReference type="ARBA" id="ARBA00010609"/>
    </source>
</evidence>
<dbReference type="InterPro" id="IPR008972">
    <property type="entry name" value="Cupredoxin"/>
</dbReference>
<evidence type="ECO:0000313" key="8">
    <source>
        <dbReference type="EMBL" id="KAF2157040.1"/>
    </source>
</evidence>
<dbReference type="InterPro" id="IPR045087">
    <property type="entry name" value="Cu-oxidase_fam"/>
</dbReference>
<organism evidence="8 9">
    <name type="scientific">Myriangium duriaei CBS 260.36</name>
    <dbReference type="NCBI Taxonomy" id="1168546"/>
    <lineage>
        <taxon>Eukaryota</taxon>
        <taxon>Fungi</taxon>
        <taxon>Dikarya</taxon>
        <taxon>Ascomycota</taxon>
        <taxon>Pezizomycotina</taxon>
        <taxon>Dothideomycetes</taxon>
        <taxon>Dothideomycetidae</taxon>
        <taxon>Myriangiales</taxon>
        <taxon>Myriangiaceae</taxon>
        <taxon>Myriangium</taxon>
    </lineage>
</organism>
<dbReference type="InterPro" id="IPR002355">
    <property type="entry name" value="Cu_oxidase_Cu_BS"/>
</dbReference>
<dbReference type="AlphaFoldDB" id="A0A9P4JAF0"/>
<reference evidence="8" key="1">
    <citation type="journal article" date="2020" name="Stud. Mycol.">
        <title>101 Dothideomycetes genomes: a test case for predicting lifestyles and emergence of pathogens.</title>
        <authorList>
            <person name="Haridas S."/>
            <person name="Albert R."/>
            <person name="Binder M."/>
            <person name="Bloem J."/>
            <person name="Labutti K."/>
            <person name="Salamov A."/>
            <person name="Andreopoulos B."/>
            <person name="Baker S."/>
            <person name="Barry K."/>
            <person name="Bills G."/>
            <person name="Bluhm B."/>
            <person name="Cannon C."/>
            <person name="Castanera R."/>
            <person name="Culley D."/>
            <person name="Daum C."/>
            <person name="Ezra D."/>
            <person name="Gonzalez J."/>
            <person name="Henrissat B."/>
            <person name="Kuo A."/>
            <person name="Liang C."/>
            <person name="Lipzen A."/>
            <person name="Lutzoni F."/>
            <person name="Magnuson J."/>
            <person name="Mondo S."/>
            <person name="Nolan M."/>
            <person name="Ohm R."/>
            <person name="Pangilinan J."/>
            <person name="Park H.-J."/>
            <person name="Ramirez L."/>
            <person name="Alfaro M."/>
            <person name="Sun H."/>
            <person name="Tritt A."/>
            <person name="Yoshinaga Y."/>
            <person name="Zwiers L.-H."/>
            <person name="Turgeon B."/>
            <person name="Goodwin S."/>
            <person name="Spatafora J."/>
            <person name="Crous P."/>
            <person name="Grigoriev I."/>
        </authorList>
    </citation>
    <scope>NUCLEOTIDE SEQUENCE</scope>
    <source>
        <strain evidence="8">CBS 260.36</strain>
    </source>
</reference>
<evidence type="ECO:0000256" key="2">
    <source>
        <dbReference type="ARBA" id="ARBA00022723"/>
    </source>
</evidence>
<comment type="caution">
    <text evidence="8">The sequence shown here is derived from an EMBL/GenBank/DDBJ whole genome shotgun (WGS) entry which is preliminary data.</text>
</comment>
<dbReference type="SUPFAM" id="SSF49503">
    <property type="entry name" value="Cupredoxins"/>
    <property type="match status" value="3"/>
</dbReference>
<name>A0A9P4JAF0_9PEZI</name>
<dbReference type="Pfam" id="PF07732">
    <property type="entry name" value="Cu-oxidase_3"/>
    <property type="match status" value="1"/>
</dbReference>
<keyword evidence="9" id="KW-1185">Reference proteome</keyword>
<dbReference type="InterPro" id="IPR001117">
    <property type="entry name" value="Cu-oxidase_2nd"/>
</dbReference>
<evidence type="ECO:0000256" key="3">
    <source>
        <dbReference type="ARBA" id="ARBA00023002"/>
    </source>
</evidence>
<dbReference type="InterPro" id="IPR011706">
    <property type="entry name" value="Cu-oxidase_C"/>
</dbReference>
<evidence type="ECO:0000259" key="6">
    <source>
        <dbReference type="Pfam" id="PF07731"/>
    </source>
</evidence>
<dbReference type="PROSITE" id="PS00080">
    <property type="entry name" value="MULTICOPPER_OXIDASE2"/>
    <property type="match status" value="1"/>
</dbReference>
<dbReference type="PANTHER" id="PTHR11709">
    <property type="entry name" value="MULTI-COPPER OXIDASE"/>
    <property type="match status" value="1"/>
</dbReference>
<keyword evidence="2" id="KW-0479">Metal-binding</keyword>
<proteinExistence type="inferred from homology"/>
<feature type="domain" description="Plastocyanin-like" evidence="5">
    <location>
        <begin position="126"/>
        <end position="283"/>
    </location>
</feature>
<gene>
    <name evidence="8" type="ORF">K461DRAFT_234992</name>
</gene>
<accession>A0A9P4JAF0</accession>
<dbReference type="OrthoDB" id="2121828at2759"/>
<dbReference type="EMBL" id="ML996081">
    <property type="protein sequence ID" value="KAF2157040.1"/>
    <property type="molecule type" value="Genomic_DNA"/>
</dbReference>
<dbReference type="GO" id="GO:0005507">
    <property type="term" value="F:copper ion binding"/>
    <property type="evidence" value="ECO:0007669"/>
    <property type="project" value="InterPro"/>
</dbReference>
<dbReference type="CDD" id="cd13873">
    <property type="entry name" value="CuRO_2_AAO_like_2"/>
    <property type="match status" value="1"/>
</dbReference>
<sequence>MEPLGIAGATRDSVLINGTSPGPMIHLTEGRRSWIRVYNNLSDRNFTIHWHGLSQRAAPFSDGTPLVAQWPIPPGSFFDYEIKPQVGDAGTYFYHSHVGFQQVSAYGAIIVRHKSIRQRPFPYGKDITLTLGNYFAQTDSVVEAGLLASPFVWTGEAKAITVNGKSGTQSFSNSSTCTHPHVIDVEPGRRFRLRVIGACAMTTVKMVIEGHSNLTVIEADGQYTQPTTIDHIQVAPGQRFSYTIEGKTLEELVKLGKTEFWIRYESRDRPSVTSGYALLRYRCGRDAADLSALTLPTVSPVTVGNQTNNYLEYALQPLSESSKKHFPKLSEVTRTVYLSMQQVASMGVFSNGTLNGFVSWQGNGHSWGDPEPKSQRGVPYLVDMYTNNISPDYDLALANAGFDPSTQTYPAKVGEVLDIVWLNDGGIKGGYDTHPMHMHGQHYYDLGSGNGTYDPVENEKRFTDFTPSKRDTTVLYRYGLTGVPYTVAGWRAWRIRITEQNIGAWMAHCHIAQHAVMGMNTVFIFGNAQDMRSKFPLPPYITGYLQYGGDAYGNKTIDPVVNHWFTDSEDD</sequence>
<evidence type="ECO:0000256" key="4">
    <source>
        <dbReference type="ARBA" id="ARBA00023008"/>
    </source>
</evidence>
<keyword evidence="4" id="KW-0186">Copper</keyword>
<comment type="similarity">
    <text evidence="1">Belongs to the multicopper oxidase family.</text>
</comment>